<dbReference type="Proteomes" id="UP000244174">
    <property type="component" value="Unassembled WGS sequence"/>
</dbReference>
<proteinExistence type="predicted"/>
<gene>
    <name evidence="1" type="ORF">C8P64_0671</name>
</gene>
<sequence>MPSISGILYRKQMFVKTQYLLARTIVLMIAALILSCQAEIPSRKLNGISLVASRDSLTTQQIESLIAVNANSVALMPFGFLRDTEDPELYFNLERQWFGERTEGIEQAILLLKKKDLKIMVKPQIWIRGGEFTGDLEFNSEADWKKFERSYREFILLYARIAEKHKVELFCVGTELFNFVMSRPEFWESLIAEVRMEFKGKIVYAENWDKVDKTNIWRDLDYIGADAYFPLHDAASPNKDEIKDGWQKHKSMLKELSSEYHKPVLFTEYGYRNIDHSLREPWNSERNISSINHNLQAKALESIYEEFWVENWFAGGFLWKWHQHENSGGLENDRFTPQNKPAENTVKEYYEKFRN</sequence>
<reference evidence="1 2" key="1">
    <citation type="submission" date="2018-04" db="EMBL/GenBank/DDBJ databases">
        <title>Genomic Encyclopedia of Archaeal and Bacterial Type Strains, Phase II (KMG-II): from individual species to whole genera.</title>
        <authorList>
            <person name="Goeker M."/>
        </authorList>
    </citation>
    <scope>NUCLEOTIDE SEQUENCE [LARGE SCALE GENOMIC DNA]</scope>
    <source>
        <strain evidence="1 2">DSM 23082</strain>
    </source>
</reference>
<dbReference type="Gene3D" id="3.20.20.80">
    <property type="entry name" value="Glycosidases"/>
    <property type="match status" value="1"/>
</dbReference>
<evidence type="ECO:0000313" key="2">
    <source>
        <dbReference type="Proteomes" id="UP000244174"/>
    </source>
</evidence>
<evidence type="ECO:0000313" key="1">
    <source>
        <dbReference type="EMBL" id="PTX44689.1"/>
    </source>
</evidence>
<evidence type="ECO:0008006" key="3">
    <source>
        <dbReference type="Google" id="ProtNLM"/>
    </source>
</evidence>
<dbReference type="CDD" id="cd19608">
    <property type="entry name" value="GH113_mannanase-like"/>
    <property type="match status" value="1"/>
</dbReference>
<dbReference type="InterPro" id="IPR055151">
    <property type="entry name" value="GH113"/>
</dbReference>
<dbReference type="Pfam" id="PF22612">
    <property type="entry name" value="GH113"/>
    <property type="match status" value="1"/>
</dbReference>
<dbReference type="RefSeq" id="WP_245889650.1">
    <property type="nucleotide sequence ID" value="NZ_QBKQ01000001.1"/>
</dbReference>
<protein>
    <recommendedName>
        <fullName evidence="3">Glycoside hydrolase</fullName>
    </recommendedName>
</protein>
<keyword evidence="2" id="KW-1185">Reference proteome</keyword>
<dbReference type="InterPro" id="IPR017853">
    <property type="entry name" value="GH"/>
</dbReference>
<organism evidence="1 2">
    <name type="scientific">Christiangramia gaetbulicola</name>
    <dbReference type="NCBI Taxonomy" id="703340"/>
    <lineage>
        <taxon>Bacteria</taxon>
        <taxon>Pseudomonadati</taxon>
        <taxon>Bacteroidota</taxon>
        <taxon>Flavobacteriia</taxon>
        <taxon>Flavobacteriales</taxon>
        <taxon>Flavobacteriaceae</taxon>
        <taxon>Christiangramia</taxon>
    </lineage>
</organism>
<comment type="caution">
    <text evidence="1">The sequence shown here is derived from an EMBL/GenBank/DDBJ whole genome shotgun (WGS) entry which is preliminary data.</text>
</comment>
<dbReference type="SUPFAM" id="SSF51445">
    <property type="entry name" value="(Trans)glycosidases"/>
    <property type="match status" value="1"/>
</dbReference>
<accession>A0A2T6ALJ6</accession>
<dbReference type="AlphaFoldDB" id="A0A2T6ALJ6"/>
<name>A0A2T6ALJ6_9FLAO</name>
<dbReference type="EMBL" id="QBKQ01000001">
    <property type="protein sequence ID" value="PTX44689.1"/>
    <property type="molecule type" value="Genomic_DNA"/>
</dbReference>